<dbReference type="PRINTS" id="PR00111">
    <property type="entry name" value="ABHYDROLASE"/>
</dbReference>
<dbReference type="PANTHER" id="PTHR43798">
    <property type="entry name" value="MONOACYLGLYCEROL LIPASE"/>
    <property type="match status" value="1"/>
</dbReference>
<evidence type="ECO:0000313" key="5">
    <source>
        <dbReference type="Proteomes" id="UP000662931"/>
    </source>
</evidence>
<dbReference type="PRINTS" id="PR00793">
    <property type="entry name" value="PROAMNOPTASE"/>
</dbReference>
<organism evidence="4 5">
    <name type="scientific">Eeniella nana</name>
    <name type="common">Yeast</name>
    <name type="synonym">Brettanomyces nanus</name>
    <dbReference type="NCBI Taxonomy" id="13502"/>
    <lineage>
        <taxon>Eukaryota</taxon>
        <taxon>Fungi</taxon>
        <taxon>Dikarya</taxon>
        <taxon>Ascomycota</taxon>
        <taxon>Saccharomycotina</taxon>
        <taxon>Pichiomycetes</taxon>
        <taxon>Pichiales</taxon>
        <taxon>Pichiaceae</taxon>
        <taxon>Brettanomyces</taxon>
    </lineage>
</organism>
<sequence>MAYGFLKINGARLQYCESGPDNGHLVITLHGGRGFGSKEADFSVYSRLSQYGYKVVGFDFRGHANSSLTPPFTFHQIVDDIDGVRAHFAGSDGQCILIGGSFGGFIAQQYAITYPDHVSHLILRGTAPSYHHEEEAFKVLASRLDKVPNASISMLKKVFSRFESDQEMQLVMFALSPLYSEEYNPDKGLQSCLKTKYRSETHNDLYSETEKYFDYRSQLPYLKVKTLIFDGKEDWICPISQSEELHRLIPNSVLYIIPHANHSVHLEFPDLVVSKLLLFLTGKVDDSFEL</sequence>
<dbReference type="RefSeq" id="XP_038780630.1">
    <property type="nucleotide sequence ID" value="XM_038924702.1"/>
</dbReference>
<evidence type="ECO:0000256" key="2">
    <source>
        <dbReference type="ARBA" id="ARBA00022801"/>
    </source>
</evidence>
<protein>
    <recommendedName>
        <fullName evidence="3">AB hydrolase-1 domain-containing protein</fullName>
    </recommendedName>
</protein>
<dbReference type="Proteomes" id="UP000662931">
    <property type="component" value="Chromosome 4"/>
</dbReference>
<dbReference type="InterPro" id="IPR029058">
    <property type="entry name" value="AB_hydrolase_fold"/>
</dbReference>
<dbReference type="Pfam" id="PF00561">
    <property type="entry name" value="Abhydrolase_1"/>
    <property type="match status" value="1"/>
</dbReference>
<feature type="domain" description="AB hydrolase-1" evidence="3">
    <location>
        <begin position="25"/>
        <end position="269"/>
    </location>
</feature>
<dbReference type="InterPro" id="IPR000073">
    <property type="entry name" value="AB_hydrolase_1"/>
</dbReference>
<dbReference type="InterPro" id="IPR002410">
    <property type="entry name" value="Peptidase_S33"/>
</dbReference>
<reference evidence="4" key="1">
    <citation type="submission" date="2020-10" db="EMBL/GenBank/DDBJ databases">
        <authorList>
            <person name="Roach M.J.R."/>
        </authorList>
    </citation>
    <scope>NUCLEOTIDE SEQUENCE</scope>
    <source>
        <strain evidence="4">CBS 1945</strain>
    </source>
</reference>
<dbReference type="PANTHER" id="PTHR43798:SF33">
    <property type="entry name" value="HYDROLASE, PUTATIVE (AFU_ORTHOLOGUE AFUA_2G14860)-RELATED"/>
    <property type="match status" value="1"/>
</dbReference>
<dbReference type="AlphaFoldDB" id="A0A875SAH1"/>
<proteinExistence type="inferred from homology"/>
<gene>
    <name evidence="4" type="ORF">FOA43_004463</name>
</gene>
<comment type="similarity">
    <text evidence="1">Belongs to the peptidase S33 family.</text>
</comment>
<dbReference type="EMBL" id="CP064815">
    <property type="protein sequence ID" value="QPG77065.1"/>
    <property type="molecule type" value="Genomic_DNA"/>
</dbReference>
<dbReference type="SUPFAM" id="SSF53474">
    <property type="entry name" value="alpha/beta-Hydrolases"/>
    <property type="match status" value="1"/>
</dbReference>
<accession>A0A875SAH1</accession>
<dbReference type="GO" id="GO:0006508">
    <property type="term" value="P:proteolysis"/>
    <property type="evidence" value="ECO:0007669"/>
    <property type="project" value="InterPro"/>
</dbReference>
<evidence type="ECO:0000259" key="3">
    <source>
        <dbReference type="Pfam" id="PF00561"/>
    </source>
</evidence>
<dbReference type="KEGG" id="bnn:FOA43_004463"/>
<dbReference type="GeneID" id="62197863"/>
<dbReference type="GO" id="GO:0008233">
    <property type="term" value="F:peptidase activity"/>
    <property type="evidence" value="ECO:0007669"/>
    <property type="project" value="InterPro"/>
</dbReference>
<dbReference type="OrthoDB" id="408373at2759"/>
<keyword evidence="5" id="KW-1185">Reference proteome</keyword>
<dbReference type="GO" id="GO:0016020">
    <property type="term" value="C:membrane"/>
    <property type="evidence" value="ECO:0007669"/>
    <property type="project" value="TreeGrafter"/>
</dbReference>
<keyword evidence="2" id="KW-0378">Hydrolase</keyword>
<dbReference type="Gene3D" id="3.40.50.1820">
    <property type="entry name" value="alpha/beta hydrolase"/>
    <property type="match status" value="1"/>
</dbReference>
<evidence type="ECO:0000313" key="4">
    <source>
        <dbReference type="EMBL" id="QPG77065.1"/>
    </source>
</evidence>
<evidence type="ECO:0000256" key="1">
    <source>
        <dbReference type="ARBA" id="ARBA00010088"/>
    </source>
</evidence>
<dbReference type="InterPro" id="IPR050266">
    <property type="entry name" value="AB_hydrolase_sf"/>
</dbReference>
<name>A0A875SAH1_EENNA</name>